<accession>A0A482X3D7</accession>
<organism evidence="2 3">
    <name type="scientific">Laodelphax striatellus</name>
    <name type="common">Small brown planthopper</name>
    <name type="synonym">Delphax striatella</name>
    <dbReference type="NCBI Taxonomy" id="195883"/>
    <lineage>
        <taxon>Eukaryota</taxon>
        <taxon>Metazoa</taxon>
        <taxon>Ecdysozoa</taxon>
        <taxon>Arthropoda</taxon>
        <taxon>Hexapoda</taxon>
        <taxon>Insecta</taxon>
        <taxon>Pterygota</taxon>
        <taxon>Neoptera</taxon>
        <taxon>Paraneoptera</taxon>
        <taxon>Hemiptera</taxon>
        <taxon>Auchenorrhyncha</taxon>
        <taxon>Fulgoroidea</taxon>
        <taxon>Delphacidae</taxon>
        <taxon>Criomorphinae</taxon>
        <taxon>Laodelphax</taxon>
    </lineage>
</organism>
<dbReference type="InParanoid" id="A0A482X3D7"/>
<dbReference type="Proteomes" id="UP000291343">
    <property type="component" value="Unassembled WGS sequence"/>
</dbReference>
<dbReference type="InterPro" id="IPR001245">
    <property type="entry name" value="Ser-Thr/Tyr_kinase_cat_dom"/>
</dbReference>
<dbReference type="AlphaFoldDB" id="A0A482X3D7"/>
<evidence type="ECO:0000313" key="2">
    <source>
        <dbReference type="EMBL" id="RZF40182.1"/>
    </source>
</evidence>
<protein>
    <recommendedName>
        <fullName evidence="1">Serine-threonine/tyrosine-protein kinase catalytic domain-containing protein</fullName>
    </recommendedName>
</protein>
<evidence type="ECO:0000259" key="1">
    <source>
        <dbReference type="Pfam" id="PF07714"/>
    </source>
</evidence>
<dbReference type="GO" id="GO:0007169">
    <property type="term" value="P:cell surface receptor protein tyrosine kinase signaling pathway"/>
    <property type="evidence" value="ECO:0007669"/>
    <property type="project" value="TreeGrafter"/>
</dbReference>
<dbReference type="GO" id="GO:0043235">
    <property type="term" value="C:receptor complex"/>
    <property type="evidence" value="ECO:0007669"/>
    <property type="project" value="TreeGrafter"/>
</dbReference>
<dbReference type="InterPro" id="IPR011009">
    <property type="entry name" value="Kinase-like_dom_sf"/>
</dbReference>
<dbReference type="Gene3D" id="3.30.200.20">
    <property type="entry name" value="Phosphorylase Kinase, domain 1"/>
    <property type="match status" value="2"/>
</dbReference>
<reference evidence="2 3" key="1">
    <citation type="journal article" date="2017" name="Gigascience">
        <title>Genome sequence of the small brown planthopper, Laodelphax striatellus.</title>
        <authorList>
            <person name="Zhu J."/>
            <person name="Jiang F."/>
            <person name="Wang X."/>
            <person name="Yang P."/>
            <person name="Bao Y."/>
            <person name="Zhao W."/>
            <person name="Wang W."/>
            <person name="Lu H."/>
            <person name="Wang Q."/>
            <person name="Cui N."/>
            <person name="Li J."/>
            <person name="Chen X."/>
            <person name="Luo L."/>
            <person name="Yu J."/>
            <person name="Kang L."/>
            <person name="Cui F."/>
        </authorList>
    </citation>
    <scope>NUCLEOTIDE SEQUENCE [LARGE SCALE GENOMIC DNA]</scope>
    <source>
        <strain evidence="2">Lst14</strain>
    </source>
</reference>
<dbReference type="EMBL" id="QKKF02019226">
    <property type="protein sequence ID" value="RZF40182.1"/>
    <property type="molecule type" value="Genomic_DNA"/>
</dbReference>
<feature type="domain" description="Serine-threonine/tyrosine-protein kinase catalytic" evidence="1">
    <location>
        <begin position="4"/>
        <end position="62"/>
    </location>
</feature>
<dbReference type="OrthoDB" id="3256376at2759"/>
<dbReference type="GO" id="GO:0005886">
    <property type="term" value="C:plasma membrane"/>
    <property type="evidence" value="ECO:0007669"/>
    <property type="project" value="TreeGrafter"/>
</dbReference>
<dbReference type="Pfam" id="PF07714">
    <property type="entry name" value="PK_Tyr_Ser-Thr"/>
    <property type="match status" value="2"/>
</dbReference>
<feature type="domain" description="Serine-threonine/tyrosine-protein kinase catalytic" evidence="1">
    <location>
        <begin position="65"/>
        <end position="104"/>
    </location>
</feature>
<comment type="caution">
    <text evidence="2">The sequence shown here is derived from an EMBL/GenBank/DDBJ whole genome shotgun (WGS) entry which is preliminary data.</text>
</comment>
<keyword evidence="3" id="KW-1185">Reference proteome</keyword>
<dbReference type="GO" id="GO:0004714">
    <property type="term" value="F:transmembrane receptor protein tyrosine kinase activity"/>
    <property type="evidence" value="ECO:0007669"/>
    <property type="project" value="TreeGrafter"/>
</dbReference>
<dbReference type="STRING" id="195883.A0A482X3D7"/>
<dbReference type="SMR" id="A0A482X3D7"/>
<dbReference type="PANTHER" id="PTHR24416">
    <property type="entry name" value="TYROSINE-PROTEIN KINASE RECEPTOR"/>
    <property type="match status" value="1"/>
</dbReference>
<name>A0A482X3D7_LAOST</name>
<gene>
    <name evidence="2" type="ORF">LSTR_LSTR016359</name>
</gene>
<dbReference type="InterPro" id="IPR050122">
    <property type="entry name" value="RTK"/>
</dbReference>
<dbReference type="SUPFAM" id="SSF56112">
    <property type="entry name" value="Protein kinase-like (PK-like)"/>
    <property type="match status" value="2"/>
</dbReference>
<evidence type="ECO:0000313" key="3">
    <source>
        <dbReference type="Proteomes" id="UP000291343"/>
    </source>
</evidence>
<dbReference type="PANTHER" id="PTHR24416:SF621">
    <property type="entry name" value="TYROSINE KINASE RECEPTOR CAD96CA"/>
    <property type="match status" value="1"/>
</dbReference>
<proteinExistence type="predicted"/>
<sequence length="107" mass="11810">MISSGEAKVLGRAGPSVVAVKTLKENAGERERLDLLQELQVMKSLEPHPHVVRLLGCCTEKGTESLKENAGERERLDLLQELQVMKSLEPHPHVVRLLGCCTEKGTE</sequence>